<dbReference type="AlphaFoldDB" id="A0A6I4ZSQ2"/>
<gene>
    <name evidence="1" type="ORF">GLW05_06585</name>
</gene>
<evidence type="ECO:0000313" key="1">
    <source>
        <dbReference type="EMBL" id="MYL33265.1"/>
    </source>
</evidence>
<dbReference type="EMBL" id="WMEQ01000003">
    <property type="protein sequence ID" value="MYL33265.1"/>
    <property type="molecule type" value="Genomic_DNA"/>
</dbReference>
<comment type="caution">
    <text evidence="1">The sequence shown here is derived from an EMBL/GenBank/DDBJ whole genome shotgun (WGS) entry which is preliminary data.</text>
</comment>
<dbReference type="Proteomes" id="UP000468638">
    <property type="component" value="Unassembled WGS sequence"/>
</dbReference>
<dbReference type="RefSeq" id="WP_160846726.1">
    <property type="nucleotide sequence ID" value="NZ_WMEU01000001.1"/>
</dbReference>
<name>A0A6I4ZSQ2_9BACI</name>
<evidence type="ECO:0000313" key="2">
    <source>
        <dbReference type="Proteomes" id="UP000468638"/>
    </source>
</evidence>
<proteinExistence type="predicted"/>
<sequence length="104" mass="12534">MSHRFEVDDVHSKGEDETIHYVYSSFLRKCPMLLRHDQEKLDHIRKDTLYHIEHLEAASEFKMDSIFLDYVRRTDSKLTSRGIKTELLNDCFTWMKEVLRSNQQ</sequence>
<reference evidence="1 2" key="1">
    <citation type="submission" date="2019-11" db="EMBL/GenBank/DDBJ databases">
        <title>Genome sequences of 17 halophilic strains isolated from different environments.</title>
        <authorList>
            <person name="Furrow R.E."/>
        </authorList>
    </citation>
    <scope>NUCLEOTIDE SEQUENCE [LARGE SCALE GENOMIC DNA]</scope>
    <source>
        <strain evidence="1 2">22514_16_FS</strain>
    </source>
</reference>
<organism evidence="1 2">
    <name type="scientific">Pontibacillus yanchengensis</name>
    <dbReference type="NCBI Taxonomy" id="462910"/>
    <lineage>
        <taxon>Bacteria</taxon>
        <taxon>Bacillati</taxon>
        <taxon>Bacillota</taxon>
        <taxon>Bacilli</taxon>
        <taxon>Bacillales</taxon>
        <taxon>Bacillaceae</taxon>
        <taxon>Pontibacillus</taxon>
    </lineage>
</organism>
<protein>
    <submittedName>
        <fullName evidence="1">Uncharacterized protein</fullName>
    </submittedName>
</protein>
<accession>A0A6I4ZSQ2</accession>